<dbReference type="Proteomes" id="UP000253208">
    <property type="component" value="Unassembled WGS sequence"/>
</dbReference>
<reference evidence="2 3" key="1">
    <citation type="submission" date="2018-02" db="EMBL/GenBank/DDBJ databases">
        <title>Complete genome sequencing of Faecalibacterium prausnitzii strains isolated from the human gut.</title>
        <authorList>
            <person name="Fitzgerald B.C."/>
            <person name="Shkoporov A.N."/>
            <person name="Ross P.R."/>
            <person name="Hill C."/>
        </authorList>
    </citation>
    <scope>NUCLEOTIDE SEQUENCE [LARGE SCALE GENOMIC DNA]</scope>
    <source>
        <strain evidence="2 3">APC942/31-1</strain>
    </source>
</reference>
<feature type="transmembrane region" description="Helical" evidence="1">
    <location>
        <begin position="34"/>
        <end position="54"/>
    </location>
</feature>
<protein>
    <recommendedName>
        <fullName evidence="4">Sporulation integral membrane protein YlbJ</fullName>
    </recommendedName>
</protein>
<sequence>MKRKIIIFFYICLLLFLLFHPKEALTGVKNGLGLWLNIMIPTLLPFLILTGALLKTGNIRKLLKPSAFFWKTFFGLSPAGAYVLILGLLCGYPMGAKLAHDLYIDQQISRREGEYLLTFSCNASPAFIISYLSGILLKNKISAVQMILTFLAADLFCMLFFRFVVYRGHTVDSVCVNKIKKETYQQDSIGVILDVSIMDGFETITRLGGYILLFSLILASISFYWPFHAQSCMLFTAPLELTTGLKQIAGAPLPWKSRYLASMLLTSFGGFCVMAQTKSVLENSLSLIPYAISKCLNASAIFLILVFSDIV</sequence>
<organism evidence="2 3">
    <name type="scientific">Blautia obeum</name>
    <dbReference type="NCBI Taxonomy" id="40520"/>
    <lineage>
        <taxon>Bacteria</taxon>
        <taxon>Bacillati</taxon>
        <taxon>Bacillota</taxon>
        <taxon>Clostridia</taxon>
        <taxon>Lachnospirales</taxon>
        <taxon>Lachnospiraceae</taxon>
        <taxon>Blautia</taxon>
    </lineage>
</organism>
<feature type="transmembrane region" description="Helical" evidence="1">
    <location>
        <begin position="115"/>
        <end position="137"/>
    </location>
</feature>
<dbReference type="EMBL" id="PSQG01000019">
    <property type="protein sequence ID" value="RCH42710.1"/>
    <property type="molecule type" value="Genomic_DNA"/>
</dbReference>
<evidence type="ECO:0000313" key="3">
    <source>
        <dbReference type="Proteomes" id="UP000253208"/>
    </source>
</evidence>
<evidence type="ECO:0000256" key="1">
    <source>
        <dbReference type="SAM" id="Phobius"/>
    </source>
</evidence>
<feature type="transmembrane region" description="Helical" evidence="1">
    <location>
        <begin position="74"/>
        <end position="95"/>
    </location>
</feature>
<proteinExistence type="predicted"/>
<gene>
    <name evidence="2" type="ORF">C4886_12975</name>
</gene>
<keyword evidence="1" id="KW-0472">Membrane</keyword>
<dbReference type="RefSeq" id="WP_059085706.1">
    <property type="nucleotide sequence ID" value="NZ_PSQG01000019.1"/>
</dbReference>
<accession>A0A367FW80</accession>
<keyword evidence="1" id="KW-0812">Transmembrane</keyword>
<evidence type="ECO:0008006" key="4">
    <source>
        <dbReference type="Google" id="ProtNLM"/>
    </source>
</evidence>
<comment type="caution">
    <text evidence="2">The sequence shown here is derived from an EMBL/GenBank/DDBJ whole genome shotgun (WGS) entry which is preliminary data.</text>
</comment>
<name>A0A367FW80_9FIRM</name>
<feature type="transmembrane region" description="Helical" evidence="1">
    <location>
        <begin position="207"/>
        <end position="227"/>
    </location>
</feature>
<dbReference type="AlphaFoldDB" id="A0A367FW80"/>
<feature type="transmembrane region" description="Helical" evidence="1">
    <location>
        <begin position="144"/>
        <end position="164"/>
    </location>
</feature>
<evidence type="ECO:0000313" key="2">
    <source>
        <dbReference type="EMBL" id="RCH42710.1"/>
    </source>
</evidence>
<keyword evidence="1" id="KW-1133">Transmembrane helix</keyword>
<feature type="transmembrane region" description="Helical" evidence="1">
    <location>
        <begin position="287"/>
        <end position="307"/>
    </location>
</feature>